<comment type="similarity">
    <text evidence="10">Belongs to the MurCDEF family. MurF subfamily.</text>
</comment>
<dbReference type="InterPro" id="IPR036565">
    <property type="entry name" value="Mur-like_cat_sf"/>
</dbReference>
<dbReference type="PANTHER" id="PTHR43024">
    <property type="entry name" value="UDP-N-ACETYLMURAMOYL-TRIPEPTIDE--D-ALANYL-D-ALANINE LIGASE"/>
    <property type="match status" value="1"/>
</dbReference>
<evidence type="ECO:0000313" key="15">
    <source>
        <dbReference type="EMBL" id="ASK27582.1"/>
    </source>
</evidence>
<evidence type="ECO:0000256" key="9">
    <source>
        <dbReference type="ARBA" id="ARBA00023316"/>
    </source>
</evidence>
<dbReference type="GO" id="GO:0071555">
    <property type="term" value="P:cell wall organization"/>
    <property type="evidence" value="ECO:0007669"/>
    <property type="project" value="UniProtKB-KW"/>
</dbReference>
<comment type="pathway">
    <text evidence="10 11">Cell wall biogenesis; peptidoglycan biosynthesis.</text>
</comment>
<evidence type="ECO:0000256" key="3">
    <source>
        <dbReference type="ARBA" id="ARBA00022618"/>
    </source>
</evidence>
<dbReference type="GO" id="GO:0008766">
    <property type="term" value="F:UDP-N-acetylmuramoylalanyl-D-glutamyl-2,6-diaminopimelate-D-alanyl-D-alanine ligase activity"/>
    <property type="evidence" value="ECO:0007669"/>
    <property type="project" value="RHEA"/>
</dbReference>
<dbReference type="Pfam" id="PF08245">
    <property type="entry name" value="Mur_ligase_M"/>
    <property type="match status" value="1"/>
</dbReference>
<comment type="catalytic activity">
    <reaction evidence="10 11">
        <text>D-alanyl-D-alanine + UDP-N-acetyl-alpha-D-muramoyl-L-alanyl-gamma-D-glutamyl-meso-2,6-diaminopimelate + ATP = UDP-N-acetyl-alpha-D-muramoyl-L-alanyl-gamma-D-glutamyl-meso-2,6-diaminopimeloyl-D-alanyl-D-alanine + ADP + phosphate + H(+)</text>
        <dbReference type="Rhea" id="RHEA:28374"/>
        <dbReference type="ChEBI" id="CHEBI:15378"/>
        <dbReference type="ChEBI" id="CHEBI:30616"/>
        <dbReference type="ChEBI" id="CHEBI:43474"/>
        <dbReference type="ChEBI" id="CHEBI:57822"/>
        <dbReference type="ChEBI" id="CHEBI:61386"/>
        <dbReference type="ChEBI" id="CHEBI:83905"/>
        <dbReference type="ChEBI" id="CHEBI:456216"/>
        <dbReference type="EC" id="6.3.2.10"/>
    </reaction>
</comment>
<dbReference type="GO" id="GO:0051301">
    <property type="term" value="P:cell division"/>
    <property type="evidence" value="ECO:0007669"/>
    <property type="project" value="UniProtKB-KW"/>
</dbReference>
<feature type="binding site" evidence="10">
    <location>
        <begin position="110"/>
        <end position="116"/>
    </location>
    <ligand>
        <name>ATP</name>
        <dbReference type="ChEBI" id="CHEBI:30616"/>
    </ligand>
</feature>
<dbReference type="SUPFAM" id="SSF53623">
    <property type="entry name" value="MurD-like peptide ligases, catalytic domain"/>
    <property type="match status" value="1"/>
</dbReference>
<dbReference type="Gene3D" id="3.40.1390.10">
    <property type="entry name" value="MurE/MurF, N-terminal domain"/>
    <property type="match status" value="1"/>
</dbReference>
<dbReference type="GO" id="GO:0005737">
    <property type="term" value="C:cytoplasm"/>
    <property type="evidence" value="ECO:0007669"/>
    <property type="project" value="UniProtKB-SubCell"/>
</dbReference>
<keyword evidence="9 10" id="KW-0961">Cell wall biogenesis/degradation</keyword>
<keyword evidence="7 10" id="KW-0573">Peptidoglycan synthesis</keyword>
<gene>
    <name evidence="10" type="primary">murF</name>
    <name evidence="15" type="ORF">BG910_07375</name>
</gene>
<sequence length="458" mass="48067">MKTLTLSFLCQALNLPVPSENGTVEIKRIVTDSRDIRAGDVFFALSGERFDAHDFVADVLEQGALAAVVSRADCAALPRALKVADTLEALQTLAAAWRGETDPFVFGITGSSGKTTVKEMLAGILRRKFGEDAVLATAGNFNNHIGLPLTLLKLNGNHRYAVIEMGMNHFGELAALTRIARPDAALVNNAQRAHVGCGFDGTADIAKAKSEIYQGLKQGGTAILPAEDANLAVFQTACNALPQTGLTVQTFGADSGGVHAENIVLQPLSCAFDLVAGGQRAAVNLPVPGRHNAANACAAAALALAAGLSLQEISDGLSEFANIKGRLNVKRGIKGATLLDDTYNANPDSMKAALDVLAQLPAPRVFVMGDMGELGETEAAAMHAEVGAYARDKGIESAYFVGDDSVEAAEAFGEAGLWFAAKDPLVQVLAHDLPEGANVLVKGSRFMKMEEVVERLSE</sequence>
<dbReference type="InterPro" id="IPR000713">
    <property type="entry name" value="Mur_ligase_N"/>
</dbReference>
<dbReference type="Gene3D" id="3.40.1190.10">
    <property type="entry name" value="Mur-like, catalytic domain"/>
    <property type="match status" value="1"/>
</dbReference>
<feature type="domain" description="Mur ligase C-terminal" evidence="13">
    <location>
        <begin position="325"/>
        <end position="445"/>
    </location>
</feature>
<keyword evidence="5 10" id="KW-0067">ATP-binding</keyword>
<feature type="domain" description="Mur ligase N-terminal catalytic" evidence="12">
    <location>
        <begin position="25"/>
        <end position="97"/>
    </location>
</feature>
<keyword evidence="2 10" id="KW-0436">Ligase</keyword>
<accession>A0A220S2B4</accession>
<dbReference type="SUPFAM" id="SSF63418">
    <property type="entry name" value="MurE/MurF N-terminal domain"/>
    <property type="match status" value="1"/>
</dbReference>
<dbReference type="GO" id="GO:0009252">
    <property type="term" value="P:peptidoglycan biosynthetic process"/>
    <property type="evidence" value="ECO:0007669"/>
    <property type="project" value="UniProtKB-UniRule"/>
</dbReference>
<organism evidence="15 16">
    <name type="scientific">Neisseria chenwenguii</name>
    <dbReference type="NCBI Taxonomy" id="1853278"/>
    <lineage>
        <taxon>Bacteria</taxon>
        <taxon>Pseudomonadati</taxon>
        <taxon>Pseudomonadota</taxon>
        <taxon>Betaproteobacteria</taxon>
        <taxon>Neisseriales</taxon>
        <taxon>Neisseriaceae</taxon>
        <taxon>Neisseria</taxon>
    </lineage>
</organism>
<reference evidence="15 16" key="1">
    <citation type="submission" date="2017-06" db="EMBL/GenBank/DDBJ databases">
        <title>Neisseria chenwenguii sp. nov., isolated from the intestinal contents of Tibetan Plateau Pika in Yushu, Qinghai Province, China.</title>
        <authorList>
            <person name="Zhang G."/>
        </authorList>
    </citation>
    <scope>NUCLEOTIDE SEQUENCE [LARGE SCALE GENOMIC DNA]</scope>
    <source>
        <strain evidence="15 16">10023</strain>
    </source>
</reference>
<protein>
    <recommendedName>
        <fullName evidence="10 11">UDP-N-acetylmuramoyl-tripeptide--D-alanyl-D-alanine ligase</fullName>
        <ecNumber evidence="10 11">6.3.2.10</ecNumber>
    </recommendedName>
    <alternativeName>
        <fullName evidence="10">D-alanyl-D-alanine-adding enzyme</fullName>
    </alternativeName>
</protein>
<dbReference type="UniPathway" id="UPA00219"/>
<evidence type="ECO:0000256" key="2">
    <source>
        <dbReference type="ARBA" id="ARBA00022598"/>
    </source>
</evidence>
<keyword evidence="1 10" id="KW-0963">Cytoplasm</keyword>
<dbReference type="InterPro" id="IPR035911">
    <property type="entry name" value="MurE/MurF_N"/>
</dbReference>
<dbReference type="RefSeq" id="WP_089036283.1">
    <property type="nucleotide sequence ID" value="NZ_CP022278.1"/>
</dbReference>
<comment type="subcellular location">
    <subcellularLocation>
        <location evidence="10 11">Cytoplasm</location>
    </subcellularLocation>
</comment>
<dbReference type="OrthoDB" id="9801978at2"/>
<evidence type="ECO:0000256" key="7">
    <source>
        <dbReference type="ARBA" id="ARBA00022984"/>
    </source>
</evidence>
<evidence type="ECO:0000259" key="13">
    <source>
        <dbReference type="Pfam" id="PF02875"/>
    </source>
</evidence>
<evidence type="ECO:0000256" key="4">
    <source>
        <dbReference type="ARBA" id="ARBA00022741"/>
    </source>
</evidence>
<dbReference type="InterPro" id="IPR004101">
    <property type="entry name" value="Mur_ligase_C"/>
</dbReference>
<dbReference type="Pfam" id="PF01225">
    <property type="entry name" value="Mur_ligase"/>
    <property type="match status" value="1"/>
</dbReference>
<dbReference type="GO" id="GO:0005524">
    <property type="term" value="F:ATP binding"/>
    <property type="evidence" value="ECO:0007669"/>
    <property type="project" value="UniProtKB-UniRule"/>
</dbReference>
<dbReference type="EC" id="6.3.2.10" evidence="10 11"/>
<comment type="function">
    <text evidence="10 11">Involved in cell wall formation. Catalyzes the final step in the synthesis of UDP-N-acetylmuramoyl-pentapeptide, the precursor of murein.</text>
</comment>
<dbReference type="InterPro" id="IPR051046">
    <property type="entry name" value="MurCDEF_CellWall_CoF430Synth"/>
</dbReference>
<name>A0A220S2B4_9NEIS</name>
<keyword evidence="8 10" id="KW-0131">Cell cycle</keyword>
<keyword evidence="16" id="KW-1185">Reference proteome</keyword>
<feature type="domain" description="Mur ligase central" evidence="14">
    <location>
        <begin position="108"/>
        <end position="303"/>
    </location>
</feature>
<evidence type="ECO:0000256" key="8">
    <source>
        <dbReference type="ARBA" id="ARBA00023306"/>
    </source>
</evidence>
<dbReference type="InterPro" id="IPR036615">
    <property type="entry name" value="Mur_ligase_C_dom_sf"/>
</dbReference>
<dbReference type="PANTHER" id="PTHR43024:SF1">
    <property type="entry name" value="UDP-N-ACETYLMURAMOYL-TRIPEPTIDE--D-ALANYL-D-ALANINE LIGASE"/>
    <property type="match status" value="1"/>
</dbReference>
<evidence type="ECO:0000256" key="1">
    <source>
        <dbReference type="ARBA" id="ARBA00022490"/>
    </source>
</evidence>
<evidence type="ECO:0000256" key="10">
    <source>
        <dbReference type="HAMAP-Rule" id="MF_02019"/>
    </source>
</evidence>
<dbReference type="Gene3D" id="3.90.190.20">
    <property type="entry name" value="Mur ligase, C-terminal domain"/>
    <property type="match status" value="1"/>
</dbReference>
<dbReference type="KEGG" id="nei:BG910_07375"/>
<evidence type="ECO:0000256" key="11">
    <source>
        <dbReference type="RuleBase" id="RU004136"/>
    </source>
</evidence>
<keyword evidence="4 10" id="KW-0547">Nucleotide-binding</keyword>
<dbReference type="GO" id="GO:0047480">
    <property type="term" value="F:UDP-N-acetylmuramoyl-tripeptide-D-alanyl-D-alanine ligase activity"/>
    <property type="evidence" value="ECO:0007669"/>
    <property type="project" value="UniProtKB-UniRule"/>
</dbReference>
<evidence type="ECO:0000256" key="5">
    <source>
        <dbReference type="ARBA" id="ARBA00022840"/>
    </source>
</evidence>
<evidence type="ECO:0000313" key="16">
    <source>
        <dbReference type="Proteomes" id="UP000198238"/>
    </source>
</evidence>
<evidence type="ECO:0000256" key="6">
    <source>
        <dbReference type="ARBA" id="ARBA00022960"/>
    </source>
</evidence>
<dbReference type="SUPFAM" id="SSF53244">
    <property type="entry name" value="MurD-like peptide ligases, peptide-binding domain"/>
    <property type="match status" value="1"/>
</dbReference>
<dbReference type="Pfam" id="PF02875">
    <property type="entry name" value="Mur_ligase_C"/>
    <property type="match status" value="1"/>
</dbReference>
<keyword evidence="3 10" id="KW-0132">Cell division</keyword>
<dbReference type="GO" id="GO:0008360">
    <property type="term" value="P:regulation of cell shape"/>
    <property type="evidence" value="ECO:0007669"/>
    <property type="project" value="UniProtKB-KW"/>
</dbReference>
<dbReference type="InterPro" id="IPR013221">
    <property type="entry name" value="Mur_ligase_cen"/>
</dbReference>
<dbReference type="InterPro" id="IPR005863">
    <property type="entry name" value="UDP-N-AcMur_synth"/>
</dbReference>
<proteinExistence type="inferred from homology"/>
<evidence type="ECO:0000259" key="14">
    <source>
        <dbReference type="Pfam" id="PF08245"/>
    </source>
</evidence>
<evidence type="ECO:0000259" key="12">
    <source>
        <dbReference type="Pfam" id="PF01225"/>
    </source>
</evidence>
<dbReference type="EMBL" id="CP022278">
    <property type="protein sequence ID" value="ASK27582.1"/>
    <property type="molecule type" value="Genomic_DNA"/>
</dbReference>
<keyword evidence="6 10" id="KW-0133">Cell shape</keyword>
<dbReference type="AlphaFoldDB" id="A0A220S2B4"/>
<dbReference type="HAMAP" id="MF_02019">
    <property type="entry name" value="MurF"/>
    <property type="match status" value="1"/>
</dbReference>
<dbReference type="Proteomes" id="UP000198238">
    <property type="component" value="Chromosome"/>
</dbReference>
<dbReference type="NCBIfam" id="TIGR01143">
    <property type="entry name" value="murF"/>
    <property type="match status" value="1"/>
</dbReference>